<proteinExistence type="predicted"/>
<name>A0A4U0R9C4_9RHOB</name>
<reference evidence="2 3" key="1">
    <citation type="submission" date="2019-04" db="EMBL/GenBank/DDBJ databases">
        <authorList>
            <person name="Li J."/>
        </authorList>
    </citation>
    <scope>NUCLEOTIDE SEQUENCE [LARGE SCALE GENOMIC DNA]</scope>
    <source>
        <strain evidence="2 3">KCTC 42687</strain>
    </source>
</reference>
<dbReference type="AlphaFoldDB" id="A0A4U0R9C4"/>
<dbReference type="PANTHER" id="PTHR36057:SF1">
    <property type="entry name" value="LIPOPROTEIN LIPID ATTACHMENT SITE-LIKE PROTEIN, PUTATIVE (DUF1223)-RELATED"/>
    <property type="match status" value="1"/>
</dbReference>
<dbReference type="InterPro" id="IPR010634">
    <property type="entry name" value="DUF1223"/>
</dbReference>
<evidence type="ECO:0000256" key="1">
    <source>
        <dbReference type="SAM" id="MobiDB-lite"/>
    </source>
</evidence>
<protein>
    <submittedName>
        <fullName evidence="2">DUF1223 domain-containing protein</fullName>
    </submittedName>
</protein>
<comment type="caution">
    <text evidence="2">The sequence shown here is derived from an EMBL/GenBank/DDBJ whole genome shotgun (WGS) entry which is preliminary data.</text>
</comment>
<accession>A0A4U0R9C4</accession>
<dbReference type="Pfam" id="PF06764">
    <property type="entry name" value="DUF1223"/>
    <property type="match status" value="1"/>
</dbReference>
<evidence type="ECO:0000313" key="3">
    <source>
        <dbReference type="Proteomes" id="UP000309747"/>
    </source>
</evidence>
<organism evidence="2 3">
    <name type="scientific">Paracoccus gahaiensis</name>
    <dbReference type="NCBI Taxonomy" id="1706839"/>
    <lineage>
        <taxon>Bacteria</taxon>
        <taxon>Pseudomonadati</taxon>
        <taxon>Pseudomonadota</taxon>
        <taxon>Alphaproteobacteria</taxon>
        <taxon>Rhodobacterales</taxon>
        <taxon>Paracoccaceae</taxon>
        <taxon>Paracoccus</taxon>
    </lineage>
</organism>
<feature type="region of interest" description="Disordered" evidence="1">
    <location>
        <begin position="97"/>
        <end position="135"/>
    </location>
</feature>
<sequence>MQGGAASLYAIAYHTRRCCSRGTDPEPGHGDEALIWSFGPSAAIRADVKRDGNHRMARTPRPEMQGAGMWPGLRAWAVAGLTSLALLGSPAAAQAPVEAPPSASAQDPSVDTASPGEAPLILAPPDPGRQSPTALSLMESAGGGTFSALDVAPPMTAQLPSSTLPVVVELFTSQGCSSCPPADAMLTLLAGKPEVLALSFHVDYWDYLGWADSFAKPEFTARQSAYARAAGERSVYTPQMIVGGQDTAVAPGPAELMGLIDAHLMAPALLSVQREPTAQGEAIELMPLSDLGASIDVVLVRYAPHRPVEVRAGENRGKSMIYSNVVLEVQHLSRWDGLTPLRLTVRAQQVEDDRFPEDTRHALLVQTMLTPQHLPGAILAAIRLD</sequence>
<evidence type="ECO:0000313" key="2">
    <source>
        <dbReference type="EMBL" id="TJZ91577.1"/>
    </source>
</evidence>
<dbReference type="EMBL" id="SUNI01000009">
    <property type="protein sequence ID" value="TJZ91577.1"/>
    <property type="molecule type" value="Genomic_DNA"/>
</dbReference>
<gene>
    <name evidence="2" type="ORF">FA743_10775</name>
</gene>
<dbReference type="PANTHER" id="PTHR36057">
    <property type="match status" value="1"/>
</dbReference>
<dbReference type="Proteomes" id="UP000309747">
    <property type="component" value="Unassembled WGS sequence"/>
</dbReference>
<dbReference type="SUPFAM" id="SSF52833">
    <property type="entry name" value="Thioredoxin-like"/>
    <property type="match status" value="1"/>
</dbReference>
<keyword evidence="3" id="KW-1185">Reference proteome</keyword>
<dbReference type="InterPro" id="IPR036249">
    <property type="entry name" value="Thioredoxin-like_sf"/>
</dbReference>
<dbReference type="OrthoDB" id="9808254at2"/>